<dbReference type="PROSITE" id="PS50213">
    <property type="entry name" value="FAS1"/>
    <property type="match status" value="2"/>
</dbReference>
<evidence type="ECO:0000313" key="4">
    <source>
        <dbReference type="Proteomes" id="UP001600109"/>
    </source>
</evidence>
<feature type="domain" description="FAS1" evidence="2">
    <location>
        <begin position="35"/>
        <end position="190"/>
    </location>
</feature>
<dbReference type="InterPro" id="IPR000782">
    <property type="entry name" value="FAS1_domain"/>
</dbReference>
<evidence type="ECO:0000256" key="1">
    <source>
        <dbReference type="SAM" id="SignalP"/>
    </source>
</evidence>
<name>A0ABW6HUF4_9FLAO</name>
<keyword evidence="1" id="KW-0732">Signal</keyword>
<accession>A0ABW6HUF4</accession>
<feature type="signal peptide" evidence="1">
    <location>
        <begin position="1"/>
        <end position="25"/>
    </location>
</feature>
<gene>
    <name evidence="3" type="ORF">ACFX5E_06055</name>
</gene>
<organism evidence="3 4">
    <name type="scientific">Flavobacterium xylosi</name>
    <dbReference type="NCBI Taxonomy" id="3230415"/>
    <lineage>
        <taxon>Bacteria</taxon>
        <taxon>Pseudomonadati</taxon>
        <taxon>Bacteroidota</taxon>
        <taxon>Flavobacteriia</taxon>
        <taxon>Flavobacteriales</taxon>
        <taxon>Flavobacteriaceae</taxon>
        <taxon>Flavobacterium</taxon>
    </lineage>
</organism>
<dbReference type="InterPro" id="IPR036378">
    <property type="entry name" value="FAS1_dom_sf"/>
</dbReference>
<sequence>MKIKNQILSFVAILAVALATFSCSTDEPKEVTPLKSIVEIAKADPANFSILVDALKKTGLETTLTSAGSYTVFAPTNAAFIAAGYTSTRINNWIVPANNTDIATLRLILQNHVVGIGTNSVDLLAAGYTRTFASVRVPSSGTTSVNLNVFVNTVGTDVLVNGGVANGGAKVTTANIVASNGFVHVVDGVILLPTIVSHIKANPNLSSLLTVVSSTPQASVLTTLNGATAAAPITVYAPDNGAFTAATATGGYLVGKTDAQVTTILRYHLENGNRTSSSATSFTASTATADVSVATLFTNNRFTILLGTVKIKDIVGTTNATIKVTNIQGTNGVIQVIDKVLQPFL</sequence>
<evidence type="ECO:0000259" key="2">
    <source>
        <dbReference type="PROSITE" id="PS50213"/>
    </source>
</evidence>
<dbReference type="PROSITE" id="PS51257">
    <property type="entry name" value="PROKAR_LIPOPROTEIN"/>
    <property type="match status" value="1"/>
</dbReference>
<dbReference type="Pfam" id="PF02469">
    <property type="entry name" value="Fasciclin"/>
    <property type="match status" value="2"/>
</dbReference>
<feature type="chain" id="PRO_5046755467" evidence="1">
    <location>
        <begin position="26"/>
        <end position="345"/>
    </location>
</feature>
<dbReference type="PANTHER" id="PTHR10900:SF77">
    <property type="entry name" value="FI19380P1"/>
    <property type="match status" value="1"/>
</dbReference>
<dbReference type="SMART" id="SM00554">
    <property type="entry name" value="FAS1"/>
    <property type="match status" value="2"/>
</dbReference>
<dbReference type="PANTHER" id="PTHR10900">
    <property type="entry name" value="PERIOSTIN-RELATED"/>
    <property type="match status" value="1"/>
</dbReference>
<protein>
    <submittedName>
        <fullName evidence="3">Fasciclin domain-containing protein</fullName>
    </submittedName>
</protein>
<feature type="domain" description="FAS1" evidence="2">
    <location>
        <begin position="192"/>
        <end position="341"/>
    </location>
</feature>
<dbReference type="InterPro" id="IPR050904">
    <property type="entry name" value="Adhesion/Biosynth-related"/>
</dbReference>
<proteinExistence type="predicted"/>
<reference evidence="3 4" key="1">
    <citation type="submission" date="2024-06" db="EMBL/GenBank/DDBJ databases">
        <title>Flavobacterium spp. isolated from glacier.</title>
        <authorList>
            <person name="Han D."/>
        </authorList>
    </citation>
    <scope>NUCLEOTIDE SEQUENCE [LARGE SCALE GENOMIC DNA]</scope>
    <source>
        <strain evidence="3 4">LS2P90</strain>
    </source>
</reference>
<dbReference type="EMBL" id="JBHZPZ010000005">
    <property type="protein sequence ID" value="MFE3867637.1"/>
    <property type="molecule type" value="Genomic_DNA"/>
</dbReference>
<dbReference type="RefSeq" id="WP_379854289.1">
    <property type="nucleotide sequence ID" value="NZ_JBHZPZ010000005.1"/>
</dbReference>
<comment type="caution">
    <text evidence="3">The sequence shown here is derived from an EMBL/GenBank/DDBJ whole genome shotgun (WGS) entry which is preliminary data.</text>
</comment>
<evidence type="ECO:0000313" key="3">
    <source>
        <dbReference type="EMBL" id="MFE3867637.1"/>
    </source>
</evidence>
<keyword evidence="4" id="KW-1185">Reference proteome</keyword>
<dbReference type="Proteomes" id="UP001600109">
    <property type="component" value="Unassembled WGS sequence"/>
</dbReference>
<dbReference type="Gene3D" id="2.30.180.10">
    <property type="entry name" value="FAS1 domain"/>
    <property type="match status" value="2"/>
</dbReference>
<dbReference type="SUPFAM" id="SSF82153">
    <property type="entry name" value="FAS1 domain"/>
    <property type="match status" value="2"/>
</dbReference>